<dbReference type="InterPro" id="IPR011009">
    <property type="entry name" value="Kinase-like_dom_sf"/>
</dbReference>
<evidence type="ECO:0000256" key="6">
    <source>
        <dbReference type="ARBA" id="ARBA00022840"/>
    </source>
</evidence>
<dbReference type="EC" id="2.7.11.1" evidence="1"/>
<dbReference type="SUPFAM" id="SSF56672">
    <property type="entry name" value="DNA/RNA polymerases"/>
    <property type="match status" value="1"/>
</dbReference>
<evidence type="ECO:0000256" key="3">
    <source>
        <dbReference type="ARBA" id="ARBA00022679"/>
    </source>
</evidence>
<dbReference type="GO" id="GO:0000175">
    <property type="term" value="F:3'-5'-RNA exonuclease activity"/>
    <property type="evidence" value="ECO:0007669"/>
    <property type="project" value="EnsemblMetazoa"/>
</dbReference>
<keyword evidence="14" id="KW-1185">Reference proteome</keyword>
<organism evidence="14">
    <name type="scientific">Drosophila persimilis</name>
    <name type="common">Fruit fly</name>
    <dbReference type="NCBI Taxonomy" id="7234"/>
    <lineage>
        <taxon>Eukaryota</taxon>
        <taxon>Metazoa</taxon>
        <taxon>Ecdysozoa</taxon>
        <taxon>Arthropoda</taxon>
        <taxon>Hexapoda</taxon>
        <taxon>Insecta</taxon>
        <taxon>Pterygota</taxon>
        <taxon>Neoptera</taxon>
        <taxon>Endopterygota</taxon>
        <taxon>Diptera</taxon>
        <taxon>Brachycera</taxon>
        <taxon>Muscomorpha</taxon>
        <taxon>Ephydroidea</taxon>
        <taxon>Drosophilidae</taxon>
        <taxon>Drosophila</taxon>
        <taxon>Sophophora</taxon>
    </lineage>
</organism>
<keyword evidence="5" id="KW-0418">Kinase</keyword>
<dbReference type="InterPro" id="IPR008271">
    <property type="entry name" value="Ser/Thr_kinase_AS"/>
</dbReference>
<evidence type="ECO:0000256" key="7">
    <source>
        <dbReference type="ARBA" id="ARBA00047899"/>
    </source>
</evidence>
<feature type="compositionally biased region" description="Polar residues" evidence="11">
    <location>
        <begin position="68"/>
        <end position="77"/>
    </location>
</feature>
<reference evidence="13 14" key="1">
    <citation type="journal article" date="2007" name="Nature">
        <title>Evolution of genes and genomes on the Drosophila phylogeny.</title>
        <authorList>
            <consortium name="Drosophila 12 Genomes Consortium"/>
            <person name="Clark A.G."/>
            <person name="Eisen M.B."/>
            <person name="Smith D.R."/>
            <person name="Bergman C.M."/>
            <person name="Oliver B."/>
            <person name="Markow T.A."/>
            <person name="Kaufman T.C."/>
            <person name="Kellis M."/>
            <person name="Gelbart W."/>
            <person name="Iyer V.N."/>
            <person name="Pollard D.A."/>
            <person name="Sackton T.B."/>
            <person name="Larracuente A.M."/>
            <person name="Singh N.D."/>
            <person name="Abad J.P."/>
            <person name="Abt D.N."/>
            <person name="Adryan B."/>
            <person name="Aguade M."/>
            <person name="Akashi H."/>
            <person name="Anderson W.W."/>
            <person name="Aquadro C.F."/>
            <person name="Ardell D.H."/>
            <person name="Arguello R."/>
            <person name="Artieri C.G."/>
            <person name="Barbash D.A."/>
            <person name="Barker D."/>
            <person name="Barsanti P."/>
            <person name="Batterham P."/>
            <person name="Batzoglou S."/>
            <person name="Begun D."/>
            <person name="Bhutkar A."/>
            <person name="Blanco E."/>
            <person name="Bosak S.A."/>
            <person name="Bradley R.K."/>
            <person name="Brand A.D."/>
            <person name="Brent M.R."/>
            <person name="Brooks A.N."/>
            <person name="Brown R.H."/>
            <person name="Butlin R.K."/>
            <person name="Caggese C."/>
            <person name="Calvi B.R."/>
            <person name="Bernardo de Carvalho A."/>
            <person name="Caspi A."/>
            <person name="Castrezana S."/>
            <person name="Celniker S.E."/>
            <person name="Chang J.L."/>
            <person name="Chapple C."/>
            <person name="Chatterji S."/>
            <person name="Chinwalla A."/>
            <person name="Civetta A."/>
            <person name="Clifton S.W."/>
            <person name="Comeron J.M."/>
            <person name="Costello J.C."/>
            <person name="Coyne J.A."/>
            <person name="Daub J."/>
            <person name="David R.G."/>
            <person name="Delcher A.L."/>
            <person name="Delehaunty K."/>
            <person name="Do C.B."/>
            <person name="Ebling H."/>
            <person name="Edwards K."/>
            <person name="Eickbush T."/>
            <person name="Evans J.D."/>
            <person name="Filipski A."/>
            <person name="Findeiss S."/>
            <person name="Freyhult E."/>
            <person name="Fulton L."/>
            <person name="Fulton R."/>
            <person name="Garcia A.C."/>
            <person name="Gardiner A."/>
            <person name="Garfield D.A."/>
            <person name="Garvin B.E."/>
            <person name="Gibson G."/>
            <person name="Gilbert D."/>
            <person name="Gnerre S."/>
            <person name="Godfrey J."/>
            <person name="Good R."/>
            <person name="Gotea V."/>
            <person name="Gravely B."/>
            <person name="Greenberg A.J."/>
            <person name="Griffiths-Jones S."/>
            <person name="Gross S."/>
            <person name="Guigo R."/>
            <person name="Gustafson E.A."/>
            <person name="Haerty W."/>
            <person name="Hahn M.W."/>
            <person name="Halligan D.L."/>
            <person name="Halpern A.L."/>
            <person name="Halter G.M."/>
            <person name="Han M.V."/>
            <person name="Heger A."/>
            <person name="Hillier L."/>
            <person name="Hinrichs A.S."/>
            <person name="Holmes I."/>
            <person name="Hoskins R.A."/>
            <person name="Hubisz M.J."/>
            <person name="Hultmark D."/>
            <person name="Huntley M.A."/>
            <person name="Jaffe D.B."/>
            <person name="Jagadeeshan S."/>
            <person name="Jeck W.R."/>
            <person name="Johnson J."/>
            <person name="Jones C.D."/>
            <person name="Jordan W.C."/>
            <person name="Karpen G.H."/>
            <person name="Kataoka E."/>
            <person name="Keightley P.D."/>
            <person name="Kheradpour P."/>
            <person name="Kirkness E.F."/>
            <person name="Koerich L.B."/>
            <person name="Kristiansen K."/>
            <person name="Kudrna D."/>
            <person name="Kulathinal R.J."/>
            <person name="Kumar S."/>
            <person name="Kwok R."/>
            <person name="Lander E."/>
            <person name="Langley C.H."/>
            <person name="Lapoint R."/>
            <person name="Lazzaro B.P."/>
            <person name="Lee S.J."/>
            <person name="Levesque L."/>
            <person name="Li R."/>
            <person name="Lin C.F."/>
            <person name="Lin M.F."/>
            <person name="Lindblad-Toh K."/>
            <person name="Llopart A."/>
            <person name="Long M."/>
            <person name="Low L."/>
            <person name="Lozovsky E."/>
            <person name="Lu J."/>
            <person name="Luo M."/>
            <person name="Machado C.A."/>
            <person name="Makalowski W."/>
            <person name="Marzo M."/>
            <person name="Matsuda M."/>
            <person name="Matzkin L."/>
            <person name="McAllister B."/>
            <person name="McBride C.S."/>
            <person name="McKernan B."/>
            <person name="McKernan K."/>
            <person name="Mendez-Lago M."/>
            <person name="Minx P."/>
            <person name="Mollenhauer M.U."/>
            <person name="Montooth K."/>
            <person name="Mount S.M."/>
            <person name="Mu X."/>
            <person name="Myers E."/>
            <person name="Negre B."/>
            <person name="Newfeld S."/>
            <person name="Nielsen R."/>
            <person name="Noor M.A."/>
            <person name="O'Grady P."/>
            <person name="Pachter L."/>
            <person name="Papaceit M."/>
            <person name="Parisi M.J."/>
            <person name="Parisi M."/>
            <person name="Parts L."/>
            <person name="Pedersen J.S."/>
            <person name="Pesole G."/>
            <person name="Phillippy A.M."/>
            <person name="Ponting C.P."/>
            <person name="Pop M."/>
            <person name="Porcelli D."/>
            <person name="Powell J.R."/>
            <person name="Prohaska S."/>
            <person name="Pruitt K."/>
            <person name="Puig M."/>
            <person name="Quesneville H."/>
            <person name="Ram K.R."/>
            <person name="Rand D."/>
            <person name="Rasmussen M.D."/>
            <person name="Reed L.K."/>
            <person name="Reenan R."/>
            <person name="Reily A."/>
            <person name="Remington K.A."/>
            <person name="Rieger T.T."/>
            <person name="Ritchie M.G."/>
            <person name="Robin C."/>
            <person name="Rogers Y.H."/>
            <person name="Rohde C."/>
            <person name="Rozas J."/>
            <person name="Rubenfield M.J."/>
            <person name="Ruiz A."/>
            <person name="Russo S."/>
            <person name="Salzberg S.L."/>
            <person name="Sanchez-Gracia A."/>
            <person name="Saranga D.J."/>
            <person name="Sato H."/>
            <person name="Schaeffer S.W."/>
            <person name="Schatz M.C."/>
            <person name="Schlenke T."/>
            <person name="Schwartz R."/>
            <person name="Segarra C."/>
            <person name="Singh R.S."/>
            <person name="Sirot L."/>
            <person name="Sirota M."/>
            <person name="Sisneros N.B."/>
            <person name="Smith C.D."/>
            <person name="Smith T.F."/>
            <person name="Spieth J."/>
            <person name="Stage D.E."/>
            <person name="Stark A."/>
            <person name="Stephan W."/>
            <person name="Strausberg R.L."/>
            <person name="Strempel S."/>
            <person name="Sturgill D."/>
            <person name="Sutton G."/>
            <person name="Sutton G.G."/>
            <person name="Tao W."/>
            <person name="Teichmann S."/>
            <person name="Tobari Y.N."/>
            <person name="Tomimura Y."/>
            <person name="Tsolas J.M."/>
            <person name="Valente V.L."/>
            <person name="Venter E."/>
            <person name="Venter J.C."/>
            <person name="Vicario S."/>
            <person name="Vieira F.G."/>
            <person name="Vilella A.J."/>
            <person name="Villasante A."/>
            <person name="Walenz B."/>
            <person name="Wang J."/>
            <person name="Wasserman M."/>
            <person name="Watts T."/>
            <person name="Wilson D."/>
            <person name="Wilson R.K."/>
            <person name="Wing R.A."/>
            <person name="Wolfner M.F."/>
            <person name="Wong A."/>
            <person name="Wong G.K."/>
            <person name="Wu C.I."/>
            <person name="Wu G."/>
            <person name="Yamamoto D."/>
            <person name="Yang H.P."/>
            <person name="Yang S.P."/>
            <person name="Yorke J.A."/>
            <person name="Yoshida K."/>
            <person name="Zdobnov E."/>
            <person name="Zhang P."/>
            <person name="Zhang Y."/>
            <person name="Zimin A.V."/>
            <person name="Baldwin J."/>
            <person name="Abdouelleil A."/>
            <person name="Abdulkadir J."/>
            <person name="Abebe A."/>
            <person name="Abera B."/>
            <person name="Abreu J."/>
            <person name="Acer S.C."/>
            <person name="Aftuck L."/>
            <person name="Alexander A."/>
            <person name="An P."/>
            <person name="Anderson E."/>
            <person name="Anderson S."/>
            <person name="Arachi H."/>
            <person name="Azer M."/>
            <person name="Bachantsang P."/>
            <person name="Barry A."/>
            <person name="Bayul T."/>
            <person name="Berlin A."/>
            <person name="Bessette D."/>
            <person name="Bloom T."/>
            <person name="Blye J."/>
            <person name="Boguslavskiy L."/>
            <person name="Bonnet C."/>
            <person name="Boukhgalter B."/>
            <person name="Bourzgui I."/>
            <person name="Brown A."/>
            <person name="Cahill P."/>
            <person name="Channer S."/>
            <person name="Cheshatsang Y."/>
            <person name="Chuda L."/>
            <person name="Citroen M."/>
            <person name="Collymore A."/>
            <person name="Cooke P."/>
            <person name="Costello M."/>
            <person name="D'Aco K."/>
            <person name="Daza R."/>
            <person name="De Haan G."/>
            <person name="DeGray S."/>
            <person name="DeMaso C."/>
            <person name="Dhargay N."/>
            <person name="Dooley K."/>
            <person name="Dooley E."/>
            <person name="Doricent M."/>
            <person name="Dorje P."/>
            <person name="Dorjee K."/>
            <person name="Dupes A."/>
            <person name="Elong R."/>
            <person name="Falk J."/>
            <person name="Farina A."/>
            <person name="Faro S."/>
            <person name="Ferguson D."/>
            <person name="Fisher S."/>
            <person name="Foley C.D."/>
            <person name="Franke A."/>
            <person name="Friedrich D."/>
            <person name="Gadbois L."/>
            <person name="Gearin G."/>
            <person name="Gearin C.R."/>
            <person name="Giannoukos G."/>
            <person name="Goode T."/>
            <person name="Graham J."/>
            <person name="Grandbois E."/>
            <person name="Grewal S."/>
            <person name="Gyaltsen K."/>
            <person name="Hafez N."/>
            <person name="Hagos B."/>
            <person name="Hall J."/>
            <person name="Henson C."/>
            <person name="Hollinger A."/>
            <person name="Honan T."/>
            <person name="Huard M.D."/>
            <person name="Hughes L."/>
            <person name="Hurhula B."/>
            <person name="Husby M.E."/>
            <person name="Kamat A."/>
            <person name="Kanga B."/>
            <person name="Kashin S."/>
            <person name="Khazanovich D."/>
            <person name="Kisner P."/>
            <person name="Lance K."/>
            <person name="Lara M."/>
            <person name="Lee W."/>
            <person name="Lennon N."/>
            <person name="Letendre F."/>
            <person name="LeVine R."/>
            <person name="Lipovsky A."/>
            <person name="Liu X."/>
            <person name="Liu J."/>
            <person name="Liu S."/>
            <person name="Lokyitsang T."/>
            <person name="Lokyitsang Y."/>
            <person name="Lubonja R."/>
            <person name="Lui A."/>
            <person name="MacDonald P."/>
            <person name="Magnisalis V."/>
            <person name="Maru K."/>
            <person name="Matthews C."/>
            <person name="McCusker W."/>
            <person name="McDonough S."/>
            <person name="Mehta T."/>
            <person name="Meldrim J."/>
            <person name="Meneus L."/>
            <person name="Mihai O."/>
            <person name="Mihalev A."/>
            <person name="Mihova T."/>
            <person name="Mittelman R."/>
            <person name="Mlenga V."/>
            <person name="Montmayeur A."/>
            <person name="Mulrain L."/>
            <person name="Navidi A."/>
            <person name="Naylor J."/>
            <person name="Negash T."/>
            <person name="Nguyen T."/>
            <person name="Nguyen N."/>
            <person name="Nicol R."/>
            <person name="Norbu C."/>
            <person name="Norbu N."/>
            <person name="Novod N."/>
            <person name="O'Neill B."/>
            <person name="Osman S."/>
            <person name="Markiewicz E."/>
            <person name="Oyono O.L."/>
            <person name="Patti C."/>
            <person name="Phunkhang P."/>
            <person name="Pierre F."/>
            <person name="Priest M."/>
            <person name="Raghuraman S."/>
            <person name="Rege F."/>
            <person name="Reyes R."/>
            <person name="Rise C."/>
            <person name="Rogov P."/>
            <person name="Ross K."/>
            <person name="Ryan E."/>
            <person name="Settipalli S."/>
            <person name="Shea T."/>
            <person name="Sherpa N."/>
            <person name="Shi L."/>
            <person name="Shih D."/>
            <person name="Sparrow T."/>
            <person name="Spaulding J."/>
            <person name="Stalker J."/>
            <person name="Stange-Thomann N."/>
            <person name="Stavropoulos S."/>
            <person name="Stone C."/>
            <person name="Strader C."/>
            <person name="Tesfaye S."/>
            <person name="Thomson T."/>
            <person name="Thoulutsang Y."/>
            <person name="Thoulutsang D."/>
            <person name="Topham K."/>
            <person name="Topping I."/>
            <person name="Tsamla T."/>
            <person name="Vassiliev H."/>
            <person name="Vo A."/>
            <person name="Wangchuk T."/>
            <person name="Wangdi T."/>
            <person name="Weiand M."/>
            <person name="Wilkinson J."/>
            <person name="Wilson A."/>
            <person name="Yadav S."/>
            <person name="Young G."/>
            <person name="Yu Q."/>
            <person name="Zembek L."/>
            <person name="Zhong D."/>
            <person name="Zimmer A."/>
            <person name="Zwirko Z."/>
            <person name="Jaffe D.B."/>
            <person name="Alvarez P."/>
            <person name="Brockman W."/>
            <person name="Butler J."/>
            <person name="Chin C."/>
            <person name="Gnerre S."/>
            <person name="Grabherr M."/>
            <person name="Kleber M."/>
            <person name="Mauceli E."/>
            <person name="MacCallum I."/>
        </authorList>
    </citation>
    <scope>NUCLEOTIDE SEQUENCE [LARGE SCALE GENOMIC DNA]</scope>
    <source>
        <strain evidence="14">MSH-3 / Tucson 14011-0111.49</strain>
    </source>
</reference>
<evidence type="ECO:0000256" key="10">
    <source>
        <dbReference type="PROSITE-ProRule" id="PRU10141"/>
    </source>
</evidence>
<dbReference type="PANTHER" id="PTHR10102">
    <property type="entry name" value="DNA-DIRECTED RNA POLYMERASE, MITOCHONDRIAL"/>
    <property type="match status" value="1"/>
</dbReference>
<dbReference type="SMR" id="B4GPX4"/>
<dbReference type="InterPro" id="IPR043502">
    <property type="entry name" value="DNA/RNA_pol_sf"/>
</dbReference>
<evidence type="ECO:0000313" key="14">
    <source>
        <dbReference type="Proteomes" id="UP000008744"/>
    </source>
</evidence>
<dbReference type="PROSITE" id="PS00107">
    <property type="entry name" value="PROTEIN_KINASE_ATP"/>
    <property type="match status" value="1"/>
</dbReference>
<keyword evidence="2" id="KW-0723">Serine/threonine-protein kinase</keyword>
<dbReference type="InterPro" id="IPR037159">
    <property type="entry name" value="RNA_POL_N_sf"/>
</dbReference>
<dbReference type="Gene3D" id="1.25.40.10">
    <property type="entry name" value="Tetratricopeptide repeat domain"/>
    <property type="match status" value="1"/>
</dbReference>
<dbReference type="FunFam" id="1.10.510.10:FF:001085">
    <property type="entry name" value="Serine/threonine-protein kinase NIM1"/>
    <property type="match status" value="1"/>
</dbReference>
<comment type="catalytic activity">
    <reaction evidence="7">
        <text>L-threonyl-[protein] + ATP = O-phospho-L-threonyl-[protein] + ADP + H(+)</text>
        <dbReference type="Rhea" id="RHEA:46608"/>
        <dbReference type="Rhea" id="RHEA-COMP:11060"/>
        <dbReference type="Rhea" id="RHEA-COMP:11605"/>
        <dbReference type="ChEBI" id="CHEBI:15378"/>
        <dbReference type="ChEBI" id="CHEBI:30013"/>
        <dbReference type="ChEBI" id="CHEBI:30616"/>
        <dbReference type="ChEBI" id="CHEBI:61977"/>
        <dbReference type="ChEBI" id="CHEBI:456216"/>
        <dbReference type="EC" id="2.7.11.1"/>
    </reaction>
</comment>
<evidence type="ECO:0000313" key="13">
    <source>
        <dbReference type="EMBL" id="EDW39646.1"/>
    </source>
</evidence>
<dbReference type="HOGENOM" id="CLU_252719_0_0_1"/>
<dbReference type="InterPro" id="IPR002885">
    <property type="entry name" value="PPR_rpt"/>
</dbReference>
<evidence type="ECO:0000256" key="1">
    <source>
        <dbReference type="ARBA" id="ARBA00012513"/>
    </source>
</evidence>
<gene>
    <name evidence="13" type="primary">Dper\GL15084</name>
    <name evidence="13" type="ORF">Dper_GL15084</name>
</gene>
<evidence type="ECO:0000256" key="5">
    <source>
        <dbReference type="ARBA" id="ARBA00022777"/>
    </source>
</evidence>
<dbReference type="FunFam" id="3.30.200.20:FF:000003">
    <property type="entry name" value="Non-specific serine/threonine protein kinase"/>
    <property type="match status" value="1"/>
</dbReference>
<dbReference type="PROSITE" id="PS51375">
    <property type="entry name" value="PPR"/>
    <property type="match status" value="1"/>
</dbReference>
<dbReference type="InterPro" id="IPR011990">
    <property type="entry name" value="TPR-like_helical_dom_sf"/>
</dbReference>
<dbReference type="eggNOG" id="KOG0583">
    <property type="taxonomic scope" value="Eukaryota"/>
</dbReference>
<dbReference type="SMART" id="SM00220">
    <property type="entry name" value="S_TKc"/>
    <property type="match status" value="1"/>
</dbReference>
<dbReference type="PhylomeDB" id="B4GPX4"/>
<dbReference type="FunFam" id="1.10.1320.10:FF:000002">
    <property type="entry name" value="DNA-directed RNA polymerase"/>
    <property type="match status" value="1"/>
</dbReference>
<dbReference type="NCBIfam" id="TIGR00756">
    <property type="entry name" value="PPR"/>
    <property type="match status" value="1"/>
</dbReference>
<dbReference type="InterPro" id="IPR002092">
    <property type="entry name" value="DNA-dir_Rpol_phage-type"/>
</dbReference>
<dbReference type="GO" id="GO:0005524">
    <property type="term" value="F:ATP binding"/>
    <property type="evidence" value="ECO:0007669"/>
    <property type="project" value="UniProtKB-UniRule"/>
</dbReference>
<feature type="repeat" description="PPR" evidence="9">
    <location>
        <begin position="348"/>
        <end position="382"/>
    </location>
</feature>
<dbReference type="SMART" id="SM01311">
    <property type="entry name" value="RPOL_N"/>
    <property type="match status" value="1"/>
</dbReference>
<dbReference type="GO" id="GO:0003899">
    <property type="term" value="F:DNA-directed RNA polymerase activity"/>
    <property type="evidence" value="ECO:0007669"/>
    <property type="project" value="EnsemblMetazoa"/>
</dbReference>
<dbReference type="EMBL" id="CH479187">
    <property type="protein sequence ID" value="EDW39646.1"/>
    <property type="molecule type" value="Genomic_DNA"/>
</dbReference>
<dbReference type="STRING" id="7234.B4GPX4"/>
<dbReference type="GO" id="GO:0034245">
    <property type="term" value="C:mitochondrial DNA-directed RNA polymerase complex"/>
    <property type="evidence" value="ECO:0007669"/>
    <property type="project" value="TreeGrafter"/>
</dbReference>
<dbReference type="GO" id="GO:0001018">
    <property type="term" value="F:mitochondrial promoter sequence-specific DNA binding"/>
    <property type="evidence" value="ECO:0007669"/>
    <property type="project" value="TreeGrafter"/>
</dbReference>
<keyword evidence="6 10" id="KW-0067">ATP-binding</keyword>
<evidence type="ECO:0000256" key="11">
    <source>
        <dbReference type="SAM" id="MobiDB-lite"/>
    </source>
</evidence>
<name>B4GPX4_DROPE</name>
<evidence type="ECO:0000256" key="2">
    <source>
        <dbReference type="ARBA" id="ARBA00022527"/>
    </source>
</evidence>
<proteinExistence type="predicted"/>
<comment type="catalytic activity">
    <reaction evidence="8">
        <text>L-seryl-[protein] + ATP = O-phospho-L-seryl-[protein] + ADP + H(+)</text>
        <dbReference type="Rhea" id="RHEA:17989"/>
        <dbReference type="Rhea" id="RHEA-COMP:9863"/>
        <dbReference type="Rhea" id="RHEA-COMP:11604"/>
        <dbReference type="ChEBI" id="CHEBI:15378"/>
        <dbReference type="ChEBI" id="CHEBI:29999"/>
        <dbReference type="ChEBI" id="CHEBI:30616"/>
        <dbReference type="ChEBI" id="CHEBI:83421"/>
        <dbReference type="ChEBI" id="CHEBI:456216"/>
        <dbReference type="EC" id="2.7.11.1"/>
    </reaction>
</comment>
<dbReference type="Proteomes" id="UP000008744">
    <property type="component" value="Unassembled WGS sequence"/>
</dbReference>
<evidence type="ECO:0000256" key="4">
    <source>
        <dbReference type="ARBA" id="ARBA00022741"/>
    </source>
</evidence>
<dbReference type="SUPFAM" id="SSF56112">
    <property type="entry name" value="Protein kinase-like (PK-like)"/>
    <property type="match status" value="1"/>
</dbReference>
<dbReference type="Gene3D" id="1.10.510.10">
    <property type="entry name" value="Transferase(Phosphotransferase) domain 1"/>
    <property type="match status" value="1"/>
</dbReference>
<dbReference type="CDD" id="cd14075">
    <property type="entry name" value="STKc_NIM1"/>
    <property type="match status" value="1"/>
</dbReference>
<dbReference type="GO" id="GO:0004674">
    <property type="term" value="F:protein serine/threonine kinase activity"/>
    <property type="evidence" value="ECO:0007669"/>
    <property type="project" value="UniProtKB-KW"/>
</dbReference>
<dbReference type="InterPro" id="IPR000719">
    <property type="entry name" value="Prot_kinase_dom"/>
</dbReference>
<protein>
    <recommendedName>
        <fullName evidence="1">non-specific serine/threonine protein kinase</fullName>
        <ecNumber evidence="1">2.7.11.1</ecNumber>
    </recommendedName>
</protein>
<keyword evidence="3" id="KW-0808">Transferase</keyword>
<dbReference type="PROSITE" id="PS51257">
    <property type="entry name" value="PROKAR_LIPOPROTEIN"/>
    <property type="match status" value="1"/>
</dbReference>
<dbReference type="InterPro" id="IPR049571">
    <property type="entry name" value="NIM1K_STKc"/>
</dbReference>
<dbReference type="InterPro" id="IPR017441">
    <property type="entry name" value="Protein_kinase_ATP_BS"/>
</dbReference>
<dbReference type="PROSITE" id="PS50011">
    <property type="entry name" value="PROTEIN_KINASE_DOM"/>
    <property type="match status" value="1"/>
</dbReference>
<sequence>MYRLLSSNRAAAMHKVLRAPPTANGTTTACCDCGGTFATQNFVHYQQYYQMLYRQMPAITATPFAHRPQTTAPTQTEAESHGKKKRLRKPRYAKYVELLEVTEQTASERKSRVKRLKSKKLAEFIQKTQMQILEKRAREEKRGLKKGKVGLELDMSQRQPVEYQKIDMEALDGSILESGIYDDRPMLFFGKDEYTKQIIARPEEVQNILKSFHNFRDIIESMGSEQQEADFGLSAPKPVDELEVVDPFETIEPYINPLDKIRPAVTAVVVPNASSVTAKSKKRFKSKVHVNEEQERLSKQRALQINLHTYLNVCVSANMLSRALSTIIAYRSRIKKSSSPRLTEGLLTIDLYNILLHGYASKGSFERFEDIFKLLEEDGLTFNEQTYAAIFECLGRLEPDEQNQQKLSQYISQAEDEGFTLNQIMDKSKFVADQRDIALDALRRIRPNFTPVYVPPLLGYDNELLNHLNDHVLPVGADTEARTTDADCSIMNSKRGYSKAKLEQLARDQLKVELDGCITIKSIEKTKEFANADKCRERLKELEQSWRKQISTAIVRDLNTLRAQVRFKPHGYMNYYTYLKSLDTAHFADILIKELYKLGEGSETFSPTVGQLYKELGEKVQQRYQIEQKKHNGTLEKVGEIYSSYCDLWDSGNTQDNARQAWQRLVHEQRESGPSMDLPEVPWPSNVLAGVGRFLYNILMRDIKIDPHIMRQKSKSKTTSSQNLLPAFYTLFRNQGRLVKEEVKPHPVLSRLLRGSRQQTLTFDSNLVPMLCPPQPWSTPHNGGYLLNKSELIRLPHQAIQQWERIRASNPQHLYPALDSLNQLASVPWRVNTQLLDVIIEVFQNGGDAKLDVPQPPTSLPPLPTILKNSEGSGVSNADLAKQFREKLGHRRKKAEMYSLWCDALYRLSLAQHVTIGRRIGLYRFCGDIGRGNFSKVKLAVHQLTRDKVAIKVVDLDRAGLDAKALRMLSSEIATLECVHHPNILRLFEVVETLGRVYLVTEWIRGGELYNHITQGGPLREIHAAPLFKQLLLAVKHMHSLGYVHRDIKAENVLLLSEDRLKLADFGFSTQLINGANQKLDTFCGSPPYAAPELFSDDHYIGAPVDVWALGILLYFMVVGNMPFRAPTIPGLKAAILKGDYLLPGQLSLPCIRLIQRVLIHIPAQRPTIDDMLNSQFVTCPKLSADLMQYEINLHSKPVKRSIFWVRTKSHRLRKSASLRDRYAEVVKKPAISMNTRQQDEMFVQNFLQPIELGHELLLQVPSQVKEATAEPAKRPGRRYLLCGTLKKKVTPMETEPEKQLSCSNGSQCPSAKINPWNVEVAEDCPLFKNYDAETGSCVMLPTATEDLSQLGALEFEARQLLAELGVSSEMLLNARQSGPRSDIIGAYRIVVNRLQKQSWLARKHVEMALHIEPKVEKRIERSCCIL</sequence>
<dbReference type="eggNOG" id="KOG1038">
    <property type="taxonomic scope" value="Eukaryota"/>
</dbReference>
<evidence type="ECO:0000256" key="9">
    <source>
        <dbReference type="PROSITE-ProRule" id="PRU00708"/>
    </source>
</evidence>
<accession>B4GPX4</accession>
<dbReference type="Pfam" id="PF14700">
    <property type="entry name" value="RPOL_N"/>
    <property type="match status" value="1"/>
</dbReference>
<dbReference type="PROSITE" id="PS00108">
    <property type="entry name" value="PROTEIN_KINASE_ST"/>
    <property type="match status" value="1"/>
</dbReference>
<evidence type="ECO:0000256" key="8">
    <source>
        <dbReference type="ARBA" id="ARBA00048679"/>
    </source>
</evidence>
<dbReference type="OrthoDB" id="276422at2759"/>
<dbReference type="InterPro" id="IPR029262">
    <property type="entry name" value="RPOL_N"/>
</dbReference>
<dbReference type="Gene3D" id="1.10.1320.10">
    <property type="entry name" value="DNA-directed RNA polymerase, N-terminal domain"/>
    <property type="match status" value="1"/>
</dbReference>
<keyword evidence="4 10" id="KW-0547">Nucleotide-binding</keyword>
<dbReference type="GO" id="GO:0110166">
    <property type="term" value="P:DNA synthesis involved in mitochondrial DNA replication"/>
    <property type="evidence" value="ECO:0007669"/>
    <property type="project" value="EnsemblMetazoa"/>
</dbReference>
<dbReference type="GO" id="GO:0006390">
    <property type="term" value="P:mitochondrial transcription"/>
    <property type="evidence" value="ECO:0007669"/>
    <property type="project" value="TreeGrafter"/>
</dbReference>
<feature type="domain" description="Protein kinase" evidence="12">
    <location>
        <begin position="923"/>
        <end position="1178"/>
    </location>
</feature>
<dbReference type="GO" id="GO:0006269">
    <property type="term" value="P:DNA replication, synthesis of primer"/>
    <property type="evidence" value="ECO:0007669"/>
    <property type="project" value="EnsemblMetazoa"/>
</dbReference>
<feature type="binding site" evidence="10">
    <location>
        <position position="952"/>
    </location>
    <ligand>
        <name>ATP</name>
        <dbReference type="ChEBI" id="CHEBI:30616"/>
    </ligand>
</feature>
<dbReference type="Pfam" id="PF00069">
    <property type="entry name" value="Pkinase"/>
    <property type="match status" value="1"/>
</dbReference>
<dbReference type="PANTHER" id="PTHR10102:SF0">
    <property type="entry name" value="DNA-DIRECTED RNA POLYMERASE, MITOCHONDRIAL"/>
    <property type="match status" value="1"/>
</dbReference>
<evidence type="ECO:0000259" key="12">
    <source>
        <dbReference type="PROSITE" id="PS50011"/>
    </source>
</evidence>
<feature type="region of interest" description="Disordered" evidence="11">
    <location>
        <begin position="68"/>
        <end position="87"/>
    </location>
</feature>